<evidence type="ECO:0000256" key="1">
    <source>
        <dbReference type="SAM" id="Phobius"/>
    </source>
</evidence>
<reference evidence="2" key="2">
    <citation type="submission" date="2025-09" db="UniProtKB">
        <authorList>
            <consortium name="Ensembl"/>
        </authorList>
    </citation>
    <scope>IDENTIFICATION</scope>
</reference>
<dbReference type="AlphaFoldDB" id="A0A8C6GP73"/>
<evidence type="ECO:0008006" key="4">
    <source>
        <dbReference type="Google" id="ProtNLM"/>
    </source>
</evidence>
<keyword evidence="1" id="KW-0472">Membrane</keyword>
<proteinExistence type="predicted"/>
<dbReference type="Proteomes" id="UP000694415">
    <property type="component" value="Unplaced"/>
</dbReference>
<keyword evidence="1" id="KW-0812">Transmembrane</keyword>
<evidence type="ECO:0000313" key="3">
    <source>
        <dbReference type="Proteomes" id="UP000694415"/>
    </source>
</evidence>
<dbReference type="PANTHER" id="PTHR37874">
    <property type="entry name" value="RIKEN CDNA 1500011B03 GENE-RELATED"/>
    <property type="match status" value="1"/>
</dbReference>
<reference evidence="2" key="1">
    <citation type="submission" date="2025-08" db="UniProtKB">
        <authorList>
            <consortium name="Ensembl"/>
        </authorList>
    </citation>
    <scope>IDENTIFICATION</scope>
</reference>
<keyword evidence="1" id="KW-1133">Transmembrane helix</keyword>
<name>A0A8C6GP73_MUSSI</name>
<sequence length="279" mass="31332">MKTTHFGYQKDSPEKSRLTKGILMSLVLVMSRATITKREQLWGIMLTFPLPMPVMYNAQVFPCFFTSNKELGLALIQTALALSGQVQTNDTINTLSASVTTVIDKQASPNVKIQGGLMLVNQRIDLVQEQLDVLWQIAQLGCEQKFPGLSVTSIQYEKFTRAANLSKSLSQYMLQNWTAEFEQTLRELRLAIIQVNSTRLDLSLTKGLPNWISSAFSFFKEWVVLILFGDTLCCGLVLLLWLVCKLKAQSRRDKVVIAQALAALEHGASPDIWLSMLKQ</sequence>
<organism evidence="2 3">
    <name type="scientific">Mus spicilegus</name>
    <name type="common">Mound-building mouse</name>
    <dbReference type="NCBI Taxonomy" id="10103"/>
    <lineage>
        <taxon>Eukaryota</taxon>
        <taxon>Metazoa</taxon>
        <taxon>Chordata</taxon>
        <taxon>Craniata</taxon>
        <taxon>Vertebrata</taxon>
        <taxon>Euteleostomi</taxon>
        <taxon>Mammalia</taxon>
        <taxon>Eutheria</taxon>
        <taxon>Euarchontoglires</taxon>
        <taxon>Glires</taxon>
        <taxon>Rodentia</taxon>
        <taxon>Myomorpha</taxon>
        <taxon>Muroidea</taxon>
        <taxon>Muridae</taxon>
        <taxon>Murinae</taxon>
        <taxon>Mus</taxon>
        <taxon>Mus</taxon>
    </lineage>
</organism>
<dbReference type="PANTHER" id="PTHR37874:SF2">
    <property type="entry name" value="GENE 8113-RELATED"/>
    <property type="match status" value="1"/>
</dbReference>
<dbReference type="GeneTree" id="ENSGT01150000287105"/>
<keyword evidence="3" id="KW-1185">Reference proteome</keyword>
<dbReference type="InterPro" id="IPR053368">
    <property type="entry name" value="Viral_Envelope_Glycoprotein"/>
</dbReference>
<protein>
    <recommendedName>
        <fullName evidence="4">Envelope glycoprotein</fullName>
    </recommendedName>
</protein>
<evidence type="ECO:0000313" key="2">
    <source>
        <dbReference type="Ensembl" id="ENSMSIP00000009538.1"/>
    </source>
</evidence>
<feature type="transmembrane region" description="Helical" evidence="1">
    <location>
        <begin position="222"/>
        <end position="244"/>
    </location>
</feature>
<dbReference type="Ensembl" id="ENSMSIT00000012109.1">
    <property type="protein sequence ID" value="ENSMSIP00000009538.1"/>
    <property type="gene ID" value="ENSMSIG00000008416.1"/>
</dbReference>
<accession>A0A8C6GP73</accession>